<name>A0A1V9ZIW6_ACHHY</name>
<dbReference type="AlphaFoldDB" id="A0A1V9ZIW6"/>
<protein>
    <recommendedName>
        <fullName evidence="3">Complex 1 LYR protein domain-containing protein</fullName>
    </recommendedName>
</protein>
<dbReference type="Pfam" id="PF05347">
    <property type="entry name" value="Complex1_LYR"/>
    <property type="match status" value="1"/>
</dbReference>
<feature type="domain" description="Complex 1 LYR protein" evidence="3">
    <location>
        <begin position="6"/>
        <end position="63"/>
    </location>
</feature>
<keyword evidence="5" id="KW-1185">Reference proteome</keyword>
<comment type="subcellular location">
    <subcellularLocation>
        <location evidence="1">Mitochondrion</location>
    </subcellularLocation>
</comment>
<dbReference type="InterPro" id="IPR008011">
    <property type="entry name" value="Complex1_LYR_dom"/>
</dbReference>
<dbReference type="GO" id="GO:0034553">
    <property type="term" value="P:mitochondrial respiratory chain complex II assembly"/>
    <property type="evidence" value="ECO:0007669"/>
    <property type="project" value="TreeGrafter"/>
</dbReference>
<dbReference type="GO" id="GO:0005739">
    <property type="term" value="C:mitochondrion"/>
    <property type="evidence" value="ECO:0007669"/>
    <property type="project" value="UniProtKB-SubCell"/>
</dbReference>
<evidence type="ECO:0000313" key="5">
    <source>
        <dbReference type="Proteomes" id="UP000243579"/>
    </source>
</evidence>
<dbReference type="EMBL" id="JNBR01000095">
    <property type="protein sequence ID" value="OQR97861.1"/>
    <property type="molecule type" value="Genomic_DNA"/>
</dbReference>
<proteinExistence type="predicted"/>
<comment type="caution">
    <text evidence="4">The sequence shown here is derived from an EMBL/GenBank/DDBJ whole genome shotgun (WGS) entry which is preliminary data.</text>
</comment>
<reference evidence="4 5" key="1">
    <citation type="journal article" date="2014" name="Genome Biol. Evol.">
        <title>The secreted proteins of Achlya hypogyna and Thraustotheca clavata identify the ancestral oomycete secretome and reveal gene acquisitions by horizontal gene transfer.</title>
        <authorList>
            <person name="Misner I."/>
            <person name="Blouin N."/>
            <person name="Leonard G."/>
            <person name="Richards T.A."/>
            <person name="Lane C.E."/>
        </authorList>
    </citation>
    <scope>NUCLEOTIDE SEQUENCE [LARGE SCALE GENOMIC DNA]</scope>
    <source>
        <strain evidence="4 5">ATCC 48635</strain>
    </source>
</reference>
<organism evidence="4 5">
    <name type="scientific">Achlya hypogyna</name>
    <name type="common">Oomycete</name>
    <name type="synonym">Protoachlya hypogyna</name>
    <dbReference type="NCBI Taxonomy" id="1202772"/>
    <lineage>
        <taxon>Eukaryota</taxon>
        <taxon>Sar</taxon>
        <taxon>Stramenopiles</taxon>
        <taxon>Oomycota</taxon>
        <taxon>Saprolegniomycetes</taxon>
        <taxon>Saprolegniales</taxon>
        <taxon>Achlyaceae</taxon>
        <taxon>Achlya</taxon>
    </lineage>
</organism>
<dbReference type="OrthoDB" id="275715at2759"/>
<keyword evidence="2" id="KW-0496">Mitochondrion</keyword>
<evidence type="ECO:0000259" key="3">
    <source>
        <dbReference type="Pfam" id="PF05347"/>
    </source>
</evidence>
<dbReference type="PANTHER" id="PTHR13675">
    <property type="entry name" value="LYR MOTIF-CONTAINING PROTEIN 2"/>
    <property type="match status" value="1"/>
</dbReference>
<evidence type="ECO:0000256" key="1">
    <source>
        <dbReference type="ARBA" id="ARBA00004173"/>
    </source>
</evidence>
<dbReference type="CDD" id="cd20251">
    <property type="entry name" value="Complex1_LYR_SF"/>
    <property type="match status" value="1"/>
</dbReference>
<sequence length="118" mass="13236">MSALRKEVLAMYRACLQSAAQCPEEKHRATMRAYTQMKFRDKAHIRDTKAIALLLADAKEELDRMNYYHSMYKAGQQKKVSHGATAHLASNCPNCNHAFESANARFCSQCGVARPSLA</sequence>
<accession>A0A1V9ZIW6</accession>
<gene>
    <name evidence="4" type="ORF">ACHHYP_09896</name>
</gene>
<evidence type="ECO:0000313" key="4">
    <source>
        <dbReference type="EMBL" id="OQR97861.1"/>
    </source>
</evidence>
<evidence type="ECO:0000256" key="2">
    <source>
        <dbReference type="ARBA" id="ARBA00023128"/>
    </source>
</evidence>
<dbReference type="Proteomes" id="UP000243579">
    <property type="component" value="Unassembled WGS sequence"/>
</dbReference>
<dbReference type="PANTHER" id="PTHR13675:SF5">
    <property type="entry name" value="SUCCINATE DEHYDROGENASE ASSEMBLY FACTOR 1B, MITOCHONDRIAL"/>
    <property type="match status" value="1"/>
</dbReference>